<accession>L8JMJ0</accession>
<comment type="caution">
    <text evidence="10">The sequence shown here is derived from an EMBL/GenBank/DDBJ whole genome shotgun (WGS) entry which is preliminary data.</text>
</comment>
<dbReference type="NCBIfam" id="TIGR04057">
    <property type="entry name" value="SusC_RagA_signa"/>
    <property type="match status" value="1"/>
</dbReference>
<evidence type="ECO:0000259" key="9">
    <source>
        <dbReference type="Pfam" id="PF07715"/>
    </source>
</evidence>
<feature type="domain" description="TonB-dependent receptor plug" evidence="9">
    <location>
        <begin position="122"/>
        <end position="243"/>
    </location>
</feature>
<keyword evidence="2 7" id="KW-0813">Transport</keyword>
<protein>
    <submittedName>
        <fullName evidence="10">TonB-dependent receptor</fullName>
    </submittedName>
</protein>
<comment type="subcellular location">
    <subcellularLocation>
        <location evidence="1 7">Cell outer membrane</location>
        <topology evidence="1 7">Multi-pass membrane protein</topology>
    </subcellularLocation>
</comment>
<evidence type="ECO:0000313" key="11">
    <source>
        <dbReference type="Proteomes" id="UP000011135"/>
    </source>
</evidence>
<dbReference type="NCBIfam" id="TIGR04056">
    <property type="entry name" value="OMP_RagA_SusC"/>
    <property type="match status" value="1"/>
</dbReference>
<reference evidence="10 11" key="1">
    <citation type="submission" date="2012-12" db="EMBL/GenBank/DDBJ databases">
        <title>Genome assembly of Fulvivirga imtechensis AK7.</title>
        <authorList>
            <person name="Nupur N."/>
            <person name="Khatri I."/>
            <person name="Kumar R."/>
            <person name="Subramanian S."/>
            <person name="Pinnaka A."/>
        </authorList>
    </citation>
    <scope>NUCLEOTIDE SEQUENCE [LARGE SCALE GENOMIC DNA]</scope>
    <source>
        <strain evidence="10 11">AK7</strain>
    </source>
</reference>
<evidence type="ECO:0000256" key="3">
    <source>
        <dbReference type="ARBA" id="ARBA00022452"/>
    </source>
</evidence>
<feature type="signal peptide" evidence="8">
    <location>
        <begin position="1"/>
        <end position="26"/>
    </location>
</feature>
<dbReference type="PATRIC" id="fig|1237149.3.peg.5326"/>
<sequence>MMKRKLLTLKLLVPALFMVLCTVAFAQDVTVKGKVTSDADGSTLPGVSVLIKGTTQGTITDADGNYSIQVSSNASLLFSFIGFETHEVNVGGRTVIDVALKSDVTELSEVVVTALGVEREKASLAYAVQEVDGDNLTKTGEQNYLGALSGKVAGVQIVNPSAASLGGTVNVRIRGANSISGNSPPLFVVDGIPISNANFSNTYNGRDYGNLAQDINPNDIESISVLKGPAASALYGIRGKNGVILITTKKGSGRKGLGIEYNGQFSFDKVAILPKYQNEYAGGYSQELSQVDGDYVLEYNADESWGPRMDGRLVRHWDSWYPGTSEYGKTRPLAPNPDNVKNFFETGVTQSHNIAINGGNEKTTFRLSYGFTDINGAVPFSEGKKNNASLNLNSSINDKLSVEATVNYANNSYRGRPGFGYTGSYSGWSLINIGPNLNMWTQRQLDYNRLKDYRAPDGTIKTWNITGPGNTTPNFWDNIYYMLENATPYDERDRVIGGVTLNYQLNDVFSLRGVAKTDFYDQRINNRIPTEAKAQDLFYETSRKGIETNYELLLNFNKTFNDISVSGFAGGNILKQKYIGLVGNTVGGLSAPNWFNLEASVDRPFVDNWEINKEIRSIYASASIGYKDMLYLDVTARNDWSSALPASNNSYFYPSAGLSFVFSELISSDILSFGKVRGSFAQVGNDLNAYEINQTYLSGGVYGSSPTFIVRDDFVDPNIKPSLAEAIEVGMELKFFKNRLGLDINYYTQTNEDDIIRINVSGASGYEELTTNGGKIVSKGMELALYGTPIKTSNFTWDVAFNLARNRSTVEDIYGDITAYSILGRRGVDVVLEKGEEWGVLKGSDFLMLDGQPVVRPAASWYHSGDENNLEYLTEDNRVIGNVLPDFTGGLVNTLSFKGFDLSLNLDFQKGGNFHSVTKMYGFGAGQLAETVGLNDNGVSVRDRISDGGGFMVSGVLEDGTPVTGYASGAQHTWNMVGVTGNWIYDASYIKLREVRLGYSLPNQLLANLPFTKVNVAFTVRNAWLIHSNIDGIDPSEITPDASGVSFHEGGGLPGFRTYGFNLRLGF</sequence>
<dbReference type="Gene3D" id="2.170.130.10">
    <property type="entry name" value="TonB-dependent receptor, plug domain"/>
    <property type="match status" value="1"/>
</dbReference>
<evidence type="ECO:0000256" key="4">
    <source>
        <dbReference type="ARBA" id="ARBA00022692"/>
    </source>
</evidence>
<comment type="similarity">
    <text evidence="7">Belongs to the TonB-dependent receptor family.</text>
</comment>
<evidence type="ECO:0000256" key="2">
    <source>
        <dbReference type="ARBA" id="ARBA00022448"/>
    </source>
</evidence>
<keyword evidence="11" id="KW-1185">Reference proteome</keyword>
<dbReference type="SUPFAM" id="SSF56935">
    <property type="entry name" value="Porins"/>
    <property type="match status" value="1"/>
</dbReference>
<dbReference type="InterPro" id="IPR037066">
    <property type="entry name" value="Plug_dom_sf"/>
</dbReference>
<dbReference type="InterPro" id="IPR012910">
    <property type="entry name" value="Plug_dom"/>
</dbReference>
<gene>
    <name evidence="10" type="ORF">C900_00210</name>
</gene>
<keyword evidence="10" id="KW-0675">Receptor</keyword>
<keyword evidence="5 7" id="KW-0472">Membrane</keyword>
<dbReference type="InterPro" id="IPR008969">
    <property type="entry name" value="CarboxyPept-like_regulatory"/>
</dbReference>
<keyword evidence="8" id="KW-0732">Signal</keyword>
<keyword evidence="4 7" id="KW-0812">Transmembrane</keyword>
<dbReference type="InterPro" id="IPR039426">
    <property type="entry name" value="TonB-dep_rcpt-like"/>
</dbReference>
<evidence type="ECO:0000256" key="8">
    <source>
        <dbReference type="SAM" id="SignalP"/>
    </source>
</evidence>
<dbReference type="Proteomes" id="UP000011135">
    <property type="component" value="Unassembled WGS sequence"/>
</dbReference>
<dbReference type="OrthoDB" id="9768177at2"/>
<keyword evidence="3 7" id="KW-1134">Transmembrane beta strand</keyword>
<evidence type="ECO:0000256" key="5">
    <source>
        <dbReference type="ARBA" id="ARBA00023136"/>
    </source>
</evidence>
<dbReference type="Gene3D" id="2.40.170.20">
    <property type="entry name" value="TonB-dependent receptor, beta-barrel domain"/>
    <property type="match status" value="1"/>
</dbReference>
<dbReference type="InterPro" id="IPR023996">
    <property type="entry name" value="TonB-dep_OMP_SusC/RagA"/>
</dbReference>
<dbReference type="AlphaFoldDB" id="L8JMJ0"/>
<dbReference type="RefSeq" id="WP_009583103.1">
    <property type="nucleotide sequence ID" value="NZ_AMZN01000103.1"/>
</dbReference>
<dbReference type="Pfam" id="PF07715">
    <property type="entry name" value="Plug"/>
    <property type="match status" value="1"/>
</dbReference>
<dbReference type="PROSITE" id="PS52016">
    <property type="entry name" value="TONB_DEPENDENT_REC_3"/>
    <property type="match status" value="1"/>
</dbReference>
<dbReference type="InterPro" id="IPR036942">
    <property type="entry name" value="Beta-barrel_TonB_sf"/>
</dbReference>
<evidence type="ECO:0000313" key="10">
    <source>
        <dbReference type="EMBL" id="ELR68607.1"/>
    </source>
</evidence>
<dbReference type="FunFam" id="2.60.40.1120:FF:000003">
    <property type="entry name" value="Outer membrane protein Omp121"/>
    <property type="match status" value="1"/>
</dbReference>
<keyword evidence="6 7" id="KW-0998">Cell outer membrane</keyword>
<dbReference type="Pfam" id="PF13715">
    <property type="entry name" value="CarbopepD_reg_2"/>
    <property type="match status" value="1"/>
</dbReference>
<name>L8JMJ0_9BACT</name>
<evidence type="ECO:0000256" key="7">
    <source>
        <dbReference type="PROSITE-ProRule" id="PRU01360"/>
    </source>
</evidence>
<dbReference type="EMBL" id="AMZN01000103">
    <property type="protein sequence ID" value="ELR68607.1"/>
    <property type="molecule type" value="Genomic_DNA"/>
</dbReference>
<evidence type="ECO:0000256" key="6">
    <source>
        <dbReference type="ARBA" id="ARBA00023237"/>
    </source>
</evidence>
<feature type="chain" id="PRO_5003993294" evidence="8">
    <location>
        <begin position="27"/>
        <end position="1067"/>
    </location>
</feature>
<dbReference type="SUPFAM" id="SSF49464">
    <property type="entry name" value="Carboxypeptidase regulatory domain-like"/>
    <property type="match status" value="1"/>
</dbReference>
<dbReference type="eggNOG" id="COG4771">
    <property type="taxonomic scope" value="Bacteria"/>
</dbReference>
<evidence type="ECO:0000256" key="1">
    <source>
        <dbReference type="ARBA" id="ARBA00004571"/>
    </source>
</evidence>
<dbReference type="Gene3D" id="2.60.40.1120">
    <property type="entry name" value="Carboxypeptidase-like, regulatory domain"/>
    <property type="match status" value="1"/>
</dbReference>
<dbReference type="GO" id="GO:0009279">
    <property type="term" value="C:cell outer membrane"/>
    <property type="evidence" value="ECO:0007669"/>
    <property type="project" value="UniProtKB-SubCell"/>
</dbReference>
<organism evidence="10 11">
    <name type="scientific">Fulvivirga imtechensis AK7</name>
    <dbReference type="NCBI Taxonomy" id="1237149"/>
    <lineage>
        <taxon>Bacteria</taxon>
        <taxon>Pseudomonadati</taxon>
        <taxon>Bacteroidota</taxon>
        <taxon>Cytophagia</taxon>
        <taxon>Cytophagales</taxon>
        <taxon>Fulvivirgaceae</taxon>
        <taxon>Fulvivirga</taxon>
    </lineage>
</organism>
<dbReference type="InterPro" id="IPR023997">
    <property type="entry name" value="TonB-dep_OMP_SusC/RagA_CS"/>
</dbReference>
<proteinExistence type="inferred from homology"/>
<dbReference type="STRING" id="1237149.C900_00210"/>